<dbReference type="InterPro" id="IPR011059">
    <property type="entry name" value="Metal-dep_hydrolase_composite"/>
</dbReference>
<dbReference type="EMBL" id="FUWJ01000009">
    <property type="protein sequence ID" value="SKA30121.1"/>
    <property type="molecule type" value="Genomic_DNA"/>
</dbReference>
<dbReference type="SUPFAM" id="SSF51338">
    <property type="entry name" value="Composite domain of metallo-dependent hydrolases"/>
    <property type="match status" value="1"/>
</dbReference>
<dbReference type="Gene3D" id="3.10.310.70">
    <property type="match status" value="1"/>
</dbReference>
<evidence type="ECO:0000313" key="2">
    <source>
        <dbReference type="EMBL" id="SKA30121.1"/>
    </source>
</evidence>
<dbReference type="InterPro" id="IPR006311">
    <property type="entry name" value="TAT_signal"/>
</dbReference>
<dbReference type="GO" id="GO:0016810">
    <property type="term" value="F:hydrolase activity, acting on carbon-nitrogen (but not peptide) bonds"/>
    <property type="evidence" value="ECO:0007669"/>
    <property type="project" value="InterPro"/>
</dbReference>
<dbReference type="Pfam" id="PF07969">
    <property type="entry name" value="Amidohydro_3"/>
    <property type="match status" value="1"/>
</dbReference>
<dbReference type="Proteomes" id="UP000190092">
    <property type="component" value="Unassembled WGS sequence"/>
</dbReference>
<gene>
    <name evidence="2" type="ORF">SAMN02745126_04888</name>
</gene>
<reference evidence="3" key="1">
    <citation type="submission" date="2017-02" db="EMBL/GenBank/DDBJ databases">
        <authorList>
            <person name="Varghese N."/>
            <person name="Submissions S."/>
        </authorList>
    </citation>
    <scope>NUCLEOTIDE SEQUENCE [LARGE SCALE GENOMIC DNA]</scope>
    <source>
        <strain evidence="3">ATCC 27094</strain>
    </source>
</reference>
<protein>
    <recommendedName>
        <fullName evidence="1">Amidohydrolase 3 domain-containing protein</fullName>
    </recommendedName>
</protein>
<organism evidence="2 3">
    <name type="scientific">Enhydrobacter aerosaccus</name>
    <dbReference type="NCBI Taxonomy" id="225324"/>
    <lineage>
        <taxon>Bacteria</taxon>
        <taxon>Pseudomonadati</taxon>
        <taxon>Pseudomonadota</taxon>
        <taxon>Alphaproteobacteria</taxon>
        <taxon>Hyphomicrobiales</taxon>
        <taxon>Enhydrobacter</taxon>
    </lineage>
</organism>
<evidence type="ECO:0000259" key="1">
    <source>
        <dbReference type="Pfam" id="PF07969"/>
    </source>
</evidence>
<accession>A0A1T4SQH8</accession>
<sequence length="677" mass="73649">MPLSRRQALAVIGSTIATVGGSGAPQAQTAADDALTQNNEAWRLGPRIVVYVARRIRTMEPDQPEATAVAVSGNRIVAVGSEADVIAALGERPHDVDRRFADKVMVPGFVEHHVHPLLGASTMVADAVIAIEDWVLPTRTWSAAADAAAYWQALRTAFAANTTAPATFMTWGYHHEFHGPMSRAALDGFSPDRPLVVWHRSCHELFLNSPALSKYGLTAATVRGHGLASEQVDFENGHFYEKGLTLVAAALLKDIFTPEKMRTGLDLFRRYLHGKGITTICEPGTQMIRPLHELYGEVLSAEDVPFRTYFIPDGRALYDQAKAAGTLDQLVPSTESYLSWGRGKVRWLPKQVKLFSDGAVFSLLMQVKDPYLDGHKGQWLALPDDYRDAVRRYWNRGYQIHTHVNGDAGLETVLGALEERLAAAPRNDHRFTIVHFAVSTEDQVQRIGRAQAMVSANPYYVTALADRFSEVGLGPERANNMVRLASVLRERPHLSLHSDMPMAAADPLMLAWAAATRTTASGRVAAPDQRISLEQALRGVTIDSAFTIRLENEIGSIRPGKIADFTILDDDPLEIEPSKVRQIGVWGVVFDGTVRPVERPPQQHGAGEAPIRFGAFDKPAPSRRPAQALSCTSVGVGSSSTAQQVCGCQSSSTQLSTACACGGVMAHALAEHYASMA</sequence>
<dbReference type="Gene3D" id="2.30.40.10">
    <property type="entry name" value="Urease, subunit C, domain 1"/>
    <property type="match status" value="1"/>
</dbReference>
<dbReference type="PANTHER" id="PTHR22642">
    <property type="entry name" value="IMIDAZOLONEPROPIONASE"/>
    <property type="match status" value="1"/>
</dbReference>
<dbReference type="InterPro" id="IPR013108">
    <property type="entry name" value="Amidohydro_3"/>
</dbReference>
<dbReference type="PROSITE" id="PS51318">
    <property type="entry name" value="TAT"/>
    <property type="match status" value="1"/>
</dbReference>
<name>A0A1T4SQH8_9HYPH</name>
<dbReference type="InterPro" id="IPR033932">
    <property type="entry name" value="YtcJ-like"/>
</dbReference>
<dbReference type="InterPro" id="IPR032466">
    <property type="entry name" value="Metal_Hydrolase"/>
</dbReference>
<evidence type="ECO:0000313" key="3">
    <source>
        <dbReference type="Proteomes" id="UP000190092"/>
    </source>
</evidence>
<dbReference type="STRING" id="225324.SAMN02745126_04888"/>
<feature type="domain" description="Amidohydrolase 3" evidence="1">
    <location>
        <begin position="102"/>
        <end position="594"/>
    </location>
</feature>
<dbReference type="PANTHER" id="PTHR22642:SF2">
    <property type="entry name" value="PROTEIN LONG AFTER FAR-RED 3"/>
    <property type="match status" value="1"/>
</dbReference>
<dbReference type="SUPFAM" id="SSF51556">
    <property type="entry name" value="Metallo-dependent hydrolases"/>
    <property type="match status" value="1"/>
</dbReference>
<dbReference type="RefSeq" id="WP_085936645.1">
    <property type="nucleotide sequence ID" value="NZ_FUWJ01000009.1"/>
</dbReference>
<dbReference type="Gene3D" id="3.20.20.140">
    <property type="entry name" value="Metal-dependent hydrolases"/>
    <property type="match status" value="1"/>
</dbReference>
<proteinExistence type="predicted"/>
<dbReference type="AlphaFoldDB" id="A0A1T4SQH8"/>
<dbReference type="OrthoDB" id="9811399at2"/>
<dbReference type="CDD" id="cd01300">
    <property type="entry name" value="YtcJ_like"/>
    <property type="match status" value="1"/>
</dbReference>
<keyword evidence="3" id="KW-1185">Reference proteome</keyword>